<dbReference type="Proteomes" id="UP000284706">
    <property type="component" value="Unassembled WGS sequence"/>
</dbReference>
<accession>A0A409VQX9</accession>
<organism evidence="1 2">
    <name type="scientific">Gymnopilus dilepis</name>
    <dbReference type="NCBI Taxonomy" id="231916"/>
    <lineage>
        <taxon>Eukaryota</taxon>
        <taxon>Fungi</taxon>
        <taxon>Dikarya</taxon>
        <taxon>Basidiomycota</taxon>
        <taxon>Agaricomycotina</taxon>
        <taxon>Agaricomycetes</taxon>
        <taxon>Agaricomycetidae</taxon>
        <taxon>Agaricales</taxon>
        <taxon>Agaricineae</taxon>
        <taxon>Hymenogastraceae</taxon>
        <taxon>Gymnopilus</taxon>
    </lineage>
</organism>
<evidence type="ECO:0000313" key="2">
    <source>
        <dbReference type="Proteomes" id="UP000284706"/>
    </source>
</evidence>
<comment type="caution">
    <text evidence="1">The sequence shown here is derived from an EMBL/GenBank/DDBJ whole genome shotgun (WGS) entry which is preliminary data.</text>
</comment>
<reference evidence="1 2" key="1">
    <citation type="journal article" date="2018" name="Evol. Lett.">
        <title>Horizontal gene cluster transfer increased hallucinogenic mushroom diversity.</title>
        <authorList>
            <person name="Reynolds H.T."/>
            <person name="Vijayakumar V."/>
            <person name="Gluck-Thaler E."/>
            <person name="Korotkin H.B."/>
            <person name="Matheny P.B."/>
            <person name="Slot J.C."/>
        </authorList>
    </citation>
    <scope>NUCLEOTIDE SEQUENCE [LARGE SCALE GENOMIC DNA]</scope>
    <source>
        <strain evidence="1 2">SRW20</strain>
    </source>
</reference>
<dbReference type="OrthoDB" id="3256306at2759"/>
<keyword evidence="2" id="KW-1185">Reference proteome</keyword>
<dbReference type="AlphaFoldDB" id="A0A409VQX9"/>
<evidence type="ECO:0000313" key="1">
    <source>
        <dbReference type="EMBL" id="PPQ68682.1"/>
    </source>
</evidence>
<name>A0A409VQX9_9AGAR</name>
<dbReference type="EMBL" id="NHYE01005590">
    <property type="protein sequence ID" value="PPQ68682.1"/>
    <property type="molecule type" value="Genomic_DNA"/>
</dbReference>
<proteinExistence type="predicted"/>
<dbReference type="InParanoid" id="A0A409VQX9"/>
<protein>
    <submittedName>
        <fullName evidence="1">Uncharacterized protein</fullName>
    </submittedName>
</protein>
<sequence length="447" mass="48050">MSVLLVCLSAYWDLDLPAVCANTRIFSASRRRRLRLILALDLQKAVSEGLLTDSMKWATMLHFVHILSDQASQAPTSCQLHSQQRNNVDIAAGLLHSLAKGISNIAHFIDDAVDPLTYLGQSADLCLSTYKQPLYLWECITGTTLDTDSPHRSRSMSIKGFLKFALVAVHVLAVLSNPIENRADDELVQTPAGLVPKSSVHAVPEGAIVHQSPTEVQIITANGTVIHSHPYTKTSEPLLKRPSGTTARRALQNGYVAYGCWQNTSPQPIAFFGTNWDVPPAPSSWNGQILFWFNALAPSDLQAILQPVLQYGVSAAGGGEFYGIASWWLIGSETYHSAVQRVSPGTSLQGHMALTGISTSGGYSTPSISMSTTGVLDVACEALEIDNAASTKDLPSGSTDLTAVDIKLNDNSHPSTIPWGTLSDSVDDISISVISNSGTRGHLQITY</sequence>
<gene>
    <name evidence="1" type="ORF">CVT26_002964</name>
</gene>